<dbReference type="InterPro" id="IPR046342">
    <property type="entry name" value="CBS_dom_sf"/>
</dbReference>
<evidence type="ECO:0000259" key="11">
    <source>
        <dbReference type="PROSITE" id="PS51371"/>
    </source>
</evidence>
<comment type="subcellular location">
    <subcellularLocation>
        <location evidence="1 9">Membrane</location>
        <topology evidence="1 9">Multi-pass membrane protein</topology>
    </subcellularLocation>
</comment>
<dbReference type="FunCoup" id="A0A165DI23">
    <property type="interactions" value="239"/>
</dbReference>
<dbReference type="PANTHER" id="PTHR45711">
    <property type="entry name" value="CHLORIDE CHANNEL PROTEIN"/>
    <property type="match status" value="1"/>
</dbReference>
<sequence length="821" mass="91939">MPPPRDPDSYDSPILQNADNGYPPESSDSREDEEEELEHIRRYEDFRTIDWIHDSMLERNRRMRQKTALRYPFRNPDGSFSWDWARYQLRWAGRAGQDSFIVTAVGIVIGITAALVSIVTEWLSDLKMGFCSDGWWLNQQFCCWEIDNMEGGRCRAWHPWTHSSALSWLIYVVGAALFSFLAAHLVKSYAKYAAGSGISEIKCILSGFVIKGYLGIWTFVIKALTLPLVIASGLSVGKEGPSVHIAGCVGNIIARCFATFRRSESKMREILTAASAAGVAVAFGSPIGGVMFSIEEMSHIFTVRTMWRSFFCALVATVTLSFMNPYRTGKLVLFQVRYDRDWHFFEIFFFIIIGVFGGLYGAFVTKFNLQVAAFRRKHLAAYPVAEAVILATLTAVFGYFNRFLRIDMTESLAILFKECEGGGDYENLCQTWAQWPMANSLLIATIFRIVFVIVSYGCKVPAGIFVPSMAIGATFGRMVGIIVKAMYQAYPTSGWFAACTPDVPCITPGTYALLGAAAALGGIMRLTVTVVVIMFELTGALTYILPLMIVLLVTRAVGDLCGANGIADEMIRFNGYPFLEKEEQVYDVPVSSVMRKDLITLSATMRLGDIQHILETSTVQGFPVVNSHSKVLRGHIGRTELQFVIGKSRRAGNPSPNTLCELATEEHSLEMEHAEHPMVTPTPLDGHLGPMSTEEDEAAPEAIENLSILPNERLNFKPWVNKTPLTVAPQLPLEIVMQLFKRMGPRVILVERYGSIVGLVTIKDVLRYTAEIEHTQSLSNRYDEWSSLDSTLEEAYAWWKDTQQNALERMRRLWSHTVRGR</sequence>
<dbReference type="GO" id="GO:0005794">
    <property type="term" value="C:Golgi apparatus"/>
    <property type="evidence" value="ECO:0007669"/>
    <property type="project" value="TreeGrafter"/>
</dbReference>
<dbReference type="OrthoDB" id="44789at2759"/>
<feature type="transmembrane region" description="Helical" evidence="9">
    <location>
        <begin position="343"/>
        <end position="367"/>
    </location>
</feature>
<dbReference type="Pfam" id="PF00571">
    <property type="entry name" value="CBS"/>
    <property type="match status" value="2"/>
</dbReference>
<dbReference type="PANTHER" id="PTHR45711:SF9">
    <property type="entry name" value="ANION_PROTON EXCHANGE TRANSPORTER GEF1"/>
    <property type="match status" value="1"/>
</dbReference>
<protein>
    <recommendedName>
        <fullName evidence="9">Chloride channel protein</fullName>
    </recommendedName>
</protein>
<evidence type="ECO:0000256" key="10">
    <source>
        <dbReference type="SAM" id="MobiDB-lite"/>
    </source>
</evidence>
<dbReference type="InterPro" id="IPR000644">
    <property type="entry name" value="CBS_dom"/>
</dbReference>
<feature type="transmembrane region" description="Helical" evidence="9">
    <location>
        <begin position="165"/>
        <end position="186"/>
    </location>
</feature>
<evidence type="ECO:0000313" key="13">
    <source>
        <dbReference type="Proteomes" id="UP000076842"/>
    </source>
</evidence>
<dbReference type="Pfam" id="PF00654">
    <property type="entry name" value="Voltage_CLC"/>
    <property type="match status" value="1"/>
</dbReference>
<dbReference type="AlphaFoldDB" id="A0A165DI23"/>
<keyword evidence="3 9" id="KW-0812">Transmembrane</keyword>
<evidence type="ECO:0000256" key="4">
    <source>
        <dbReference type="ARBA" id="ARBA00022989"/>
    </source>
</evidence>
<dbReference type="InParanoid" id="A0A165DI23"/>
<dbReference type="GO" id="GO:0006878">
    <property type="term" value="P:intracellular copper ion homeostasis"/>
    <property type="evidence" value="ECO:0007669"/>
    <property type="project" value="TreeGrafter"/>
</dbReference>
<feature type="domain" description="CBS" evidence="11">
    <location>
        <begin position="594"/>
        <end position="655"/>
    </location>
</feature>
<feature type="domain" description="CBS" evidence="11">
    <location>
        <begin position="720"/>
        <end position="777"/>
    </location>
</feature>
<keyword evidence="13" id="KW-1185">Reference proteome</keyword>
<evidence type="ECO:0000256" key="3">
    <source>
        <dbReference type="ARBA" id="ARBA00022692"/>
    </source>
</evidence>
<keyword evidence="5 9" id="KW-0406">Ion transport</keyword>
<evidence type="ECO:0000256" key="2">
    <source>
        <dbReference type="ARBA" id="ARBA00022448"/>
    </source>
</evidence>
<feature type="transmembrane region" description="Helical" evidence="9">
    <location>
        <begin position="437"/>
        <end position="458"/>
    </location>
</feature>
<evidence type="ECO:0000256" key="6">
    <source>
        <dbReference type="ARBA" id="ARBA00023136"/>
    </source>
</evidence>
<reference evidence="12 13" key="1">
    <citation type="journal article" date="2016" name="Mol. Biol. Evol.">
        <title>Comparative Genomics of Early-Diverging Mushroom-Forming Fungi Provides Insights into the Origins of Lignocellulose Decay Capabilities.</title>
        <authorList>
            <person name="Nagy L.G."/>
            <person name="Riley R."/>
            <person name="Tritt A."/>
            <person name="Adam C."/>
            <person name="Daum C."/>
            <person name="Floudas D."/>
            <person name="Sun H."/>
            <person name="Yadav J.S."/>
            <person name="Pangilinan J."/>
            <person name="Larsson K.H."/>
            <person name="Matsuura K."/>
            <person name="Barry K."/>
            <person name="Labutti K."/>
            <person name="Kuo R."/>
            <person name="Ohm R.A."/>
            <person name="Bhattacharya S.S."/>
            <person name="Shirouzu T."/>
            <person name="Yoshinaga Y."/>
            <person name="Martin F.M."/>
            <person name="Grigoriev I.V."/>
            <person name="Hibbett D.S."/>
        </authorList>
    </citation>
    <scope>NUCLEOTIDE SEQUENCE [LARGE SCALE GENOMIC DNA]</scope>
    <source>
        <strain evidence="12 13">HHB12733</strain>
    </source>
</reference>
<feature type="transmembrane region" description="Helical" evidence="9">
    <location>
        <begin position="100"/>
        <end position="120"/>
    </location>
</feature>
<name>A0A165DI23_9BASI</name>
<organism evidence="12 13">
    <name type="scientific">Calocera cornea HHB12733</name>
    <dbReference type="NCBI Taxonomy" id="1353952"/>
    <lineage>
        <taxon>Eukaryota</taxon>
        <taxon>Fungi</taxon>
        <taxon>Dikarya</taxon>
        <taxon>Basidiomycota</taxon>
        <taxon>Agaricomycotina</taxon>
        <taxon>Dacrymycetes</taxon>
        <taxon>Dacrymycetales</taxon>
        <taxon>Dacrymycetaceae</taxon>
        <taxon>Calocera</taxon>
    </lineage>
</organism>
<gene>
    <name evidence="12" type="ORF">CALCODRAFT_475384</name>
</gene>
<dbReference type="Gene3D" id="3.10.580.10">
    <property type="entry name" value="CBS-domain"/>
    <property type="match status" value="1"/>
</dbReference>
<evidence type="ECO:0000256" key="5">
    <source>
        <dbReference type="ARBA" id="ARBA00023065"/>
    </source>
</evidence>
<evidence type="ECO:0000313" key="12">
    <source>
        <dbReference type="EMBL" id="KZT52843.1"/>
    </source>
</evidence>
<accession>A0A165DI23</accession>
<dbReference type="GO" id="GO:0000324">
    <property type="term" value="C:fungal-type vacuole"/>
    <property type="evidence" value="ECO:0007669"/>
    <property type="project" value="TreeGrafter"/>
</dbReference>
<dbReference type="GO" id="GO:0006879">
    <property type="term" value="P:intracellular iron ion homeostasis"/>
    <property type="evidence" value="ECO:0007669"/>
    <property type="project" value="TreeGrafter"/>
</dbReference>
<feature type="transmembrane region" description="Helical" evidence="9">
    <location>
        <begin position="270"/>
        <end position="294"/>
    </location>
</feature>
<feature type="transmembrane region" description="Helical" evidence="9">
    <location>
        <begin position="379"/>
        <end position="400"/>
    </location>
</feature>
<feature type="region of interest" description="Disordered" evidence="10">
    <location>
        <begin position="1"/>
        <end position="36"/>
    </location>
</feature>
<dbReference type="InterPro" id="IPR001807">
    <property type="entry name" value="ClC"/>
</dbReference>
<keyword evidence="6 9" id="KW-0472">Membrane</keyword>
<dbReference type="PROSITE" id="PS51371">
    <property type="entry name" value="CBS"/>
    <property type="match status" value="2"/>
</dbReference>
<evidence type="ECO:0000256" key="1">
    <source>
        <dbReference type="ARBA" id="ARBA00004141"/>
    </source>
</evidence>
<dbReference type="PRINTS" id="PR00762">
    <property type="entry name" value="CLCHANNEL"/>
</dbReference>
<dbReference type="SMART" id="SM00116">
    <property type="entry name" value="CBS"/>
    <property type="match status" value="2"/>
</dbReference>
<dbReference type="GO" id="GO:0005886">
    <property type="term" value="C:plasma membrane"/>
    <property type="evidence" value="ECO:0007669"/>
    <property type="project" value="TreeGrafter"/>
</dbReference>
<dbReference type="EMBL" id="KV424053">
    <property type="protein sequence ID" value="KZT52843.1"/>
    <property type="molecule type" value="Genomic_DNA"/>
</dbReference>
<feature type="transmembrane region" description="Helical" evidence="9">
    <location>
        <begin position="207"/>
        <end position="230"/>
    </location>
</feature>
<dbReference type="Proteomes" id="UP000076842">
    <property type="component" value="Unassembled WGS sequence"/>
</dbReference>
<proteinExistence type="inferred from homology"/>
<keyword evidence="7 9" id="KW-0868">Chloride</keyword>
<evidence type="ECO:0000256" key="7">
    <source>
        <dbReference type="ARBA" id="ARBA00023214"/>
    </source>
</evidence>
<dbReference type="CDD" id="cd03684">
    <property type="entry name" value="ClC_3_like"/>
    <property type="match status" value="1"/>
</dbReference>
<dbReference type="InterPro" id="IPR014743">
    <property type="entry name" value="Cl-channel_core"/>
</dbReference>
<dbReference type="Gene3D" id="3.90.1280.20">
    <property type="match status" value="1"/>
</dbReference>
<evidence type="ECO:0000256" key="9">
    <source>
        <dbReference type="RuleBase" id="RU361221"/>
    </source>
</evidence>
<dbReference type="GO" id="GO:0005783">
    <property type="term" value="C:endoplasmic reticulum"/>
    <property type="evidence" value="ECO:0007669"/>
    <property type="project" value="TreeGrafter"/>
</dbReference>
<keyword evidence="2 9" id="KW-0813">Transport</keyword>
<evidence type="ECO:0000256" key="8">
    <source>
        <dbReference type="PROSITE-ProRule" id="PRU00703"/>
    </source>
</evidence>
<keyword evidence="4 9" id="KW-1133">Transmembrane helix</keyword>
<dbReference type="SUPFAM" id="SSF81340">
    <property type="entry name" value="Clc chloride channel"/>
    <property type="match status" value="1"/>
</dbReference>
<dbReference type="GO" id="GO:0005247">
    <property type="term" value="F:voltage-gated chloride channel activity"/>
    <property type="evidence" value="ECO:0007669"/>
    <property type="project" value="TreeGrafter"/>
</dbReference>
<dbReference type="GO" id="GO:0005769">
    <property type="term" value="C:early endosome"/>
    <property type="evidence" value="ECO:0007669"/>
    <property type="project" value="TreeGrafter"/>
</dbReference>
<comment type="caution">
    <text evidence="9">Lacks conserved residue(s) required for the propagation of feature annotation.</text>
</comment>
<dbReference type="FunFam" id="1.10.3080.10:FF:000011">
    <property type="entry name" value="Chloride channel protein"/>
    <property type="match status" value="1"/>
</dbReference>
<dbReference type="SUPFAM" id="SSF54631">
    <property type="entry name" value="CBS-domain pair"/>
    <property type="match status" value="1"/>
</dbReference>
<keyword evidence="8" id="KW-0129">CBS domain</keyword>
<comment type="similarity">
    <text evidence="9">Belongs to the chloride channel (TC 2.A.49) family.</text>
</comment>
<feature type="transmembrane region" description="Helical" evidence="9">
    <location>
        <begin position="470"/>
        <end position="490"/>
    </location>
</feature>
<dbReference type="Gene3D" id="1.10.3080.10">
    <property type="entry name" value="Clc chloride channel"/>
    <property type="match status" value="1"/>
</dbReference>
<feature type="transmembrane region" description="Helical" evidence="9">
    <location>
        <begin position="306"/>
        <end position="323"/>
    </location>
</feature>
<dbReference type="CDD" id="cd04591">
    <property type="entry name" value="CBS_pair_voltage-gated_CLC_euk_bac"/>
    <property type="match status" value="1"/>
</dbReference>